<proteinExistence type="inferred from homology"/>
<evidence type="ECO:0000256" key="5">
    <source>
        <dbReference type="ARBA" id="ARBA00023049"/>
    </source>
</evidence>
<dbReference type="CDD" id="cd09607">
    <property type="entry name" value="M3B_PepF"/>
    <property type="match status" value="1"/>
</dbReference>
<dbReference type="Gene3D" id="1.20.140.70">
    <property type="entry name" value="Oligopeptidase f, N-terminal domain"/>
    <property type="match status" value="1"/>
</dbReference>
<dbReference type="InterPro" id="IPR011977">
    <property type="entry name" value="Pept_M3B_clade3"/>
</dbReference>
<dbReference type="GO" id="GO:0004222">
    <property type="term" value="F:metalloendopeptidase activity"/>
    <property type="evidence" value="ECO:0007669"/>
    <property type="project" value="InterPro"/>
</dbReference>
<comment type="caution">
    <text evidence="9">The sequence shown here is derived from an EMBL/GenBank/DDBJ whole genome shotgun (WGS) entry which is preliminary data.</text>
</comment>
<dbReference type="eggNOG" id="COG1164">
    <property type="taxonomic scope" value="Bacteria"/>
</dbReference>
<evidence type="ECO:0000313" key="10">
    <source>
        <dbReference type="Proteomes" id="UP000051658"/>
    </source>
</evidence>
<evidence type="ECO:0000256" key="1">
    <source>
        <dbReference type="ARBA" id="ARBA00022670"/>
    </source>
</evidence>
<gene>
    <name evidence="9" type="ORF">IV74_GL002336</name>
</gene>
<feature type="domain" description="Oligopeptidase F N-terminal" evidence="8">
    <location>
        <begin position="114"/>
        <end position="179"/>
    </location>
</feature>
<evidence type="ECO:0000259" key="7">
    <source>
        <dbReference type="Pfam" id="PF01432"/>
    </source>
</evidence>
<dbReference type="Pfam" id="PF08439">
    <property type="entry name" value="Peptidase_M3_N"/>
    <property type="match status" value="1"/>
</dbReference>
<feature type="domain" description="Peptidase M3A/M3B catalytic" evidence="7">
    <location>
        <begin position="344"/>
        <end position="583"/>
    </location>
</feature>
<dbReference type="AlphaFoldDB" id="A0A0R2HYY1"/>
<keyword evidence="4 6" id="KW-0862">Zinc</keyword>
<dbReference type="RefSeq" id="WP_034568825.1">
    <property type="nucleotide sequence ID" value="NZ_JQBS01000035.1"/>
</dbReference>
<comment type="similarity">
    <text evidence="6">Belongs to the peptidase M3 family.</text>
</comment>
<dbReference type="InterPro" id="IPR001333">
    <property type="entry name" value="Peptidase_M32_Taq"/>
</dbReference>
<keyword evidence="5 6" id="KW-0482">Metalloprotease</keyword>
<dbReference type="InterPro" id="IPR013647">
    <property type="entry name" value="OligopepF_N_dom"/>
</dbReference>
<dbReference type="InterPro" id="IPR042088">
    <property type="entry name" value="OligoPept_F_C"/>
</dbReference>
<evidence type="ECO:0000256" key="2">
    <source>
        <dbReference type="ARBA" id="ARBA00022723"/>
    </source>
</evidence>
<dbReference type="PANTHER" id="PTHR34217:SF1">
    <property type="entry name" value="CARBOXYPEPTIDASE 1"/>
    <property type="match status" value="1"/>
</dbReference>
<protein>
    <submittedName>
        <fullName evidence="9">Putative oligoendopeptidase F</fullName>
    </submittedName>
</protein>
<evidence type="ECO:0000256" key="6">
    <source>
        <dbReference type="RuleBase" id="RU003435"/>
    </source>
</evidence>
<dbReference type="Proteomes" id="UP000051658">
    <property type="component" value="Unassembled WGS sequence"/>
</dbReference>
<dbReference type="EMBL" id="JQBS01000035">
    <property type="protein sequence ID" value="KRN54749.1"/>
    <property type="molecule type" value="Genomic_DNA"/>
</dbReference>
<comment type="cofactor">
    <cofactor evidence="6">
        <name>Zn(2+)</name>
        <dbReference type="ChEBI" id="CHEBI:29105"/>
    </cofactor>
    <text evidence="6">Binds 1 zinc ion.</text>
</comment>
<accession>A0A0R2HYY1</accession>
<dbReference type="GeneID" id="89589326"/>
<keyword evidence="10" id="KW-1185">Reference proteome</keyword>
<dbReference type="GO" id="GO:0004181">
    <property type="term" value="F:metallocarboxypeptidase activity"/>
    <property type="evidence" value="ECO:0007669"/>
    <property type="project" value="InterPro"/>
</dbReference>
<dbReference type="InterPro" id="IPR034006">
    <property type="entry name" value="M3B_PepF_2"/>
</dbReference>
<evidence type="ECO:0000313" key="9">
    <source>
        <dbReference type="EMBL" id="KRN54749.1"/>
    </source>
</evidence>
<sequence length="601" mass="68202">MTYHINWDLDSIFPGGSTSAALQEKITLLHTQLEELTTQVQAWEFNQDQTNTSQFSAILALEEKISMGLTQAFSFIEAVQSADVSDKNAGTVTGQLLELNSQFQTIHTILVKKLVLISEDKWQELLQIPSFKAIAFSLNETREDGKELLSEAEEALINALSIDGFQGWSDHYDSLVATIEIPFEEKDGSVSLLSAGQAFNKMSDDPDSAVRKQLFKKWEDAWTKKAPLFADTLNHLAGFRLANYKAHHTTDFLKKPLRYNRMKKETLDAMWQAVSDHKKPFVDYLNQKAKLFGKTQLSWEDIDAPVIIGSNKAQVYPFDQGADFIVANFRKFSTKMADFAQYAFDHSWIEAEDRSGKRPGGYCTGFPESKESRIFMTYSESPSDVSTLAHELGHAFHSDVMKDLPILNQDYAMNVAETASTFAEMIVADATVKEATTTEEKIMLLDTKISSSIAMFLNIHARFIFESNFYKERQAGIVSEERISELMEEAQKEAFKDSLSQYHPHFWASKLHFFISDVPFYNFPYTFGYLFSLGIYARSLEEGADFEDKYIALLKDTASMTTEELAMKHLDVDLTKSDFWVAGIKLMEADVQEFIELTNNL</sequence>
<name>A0A0R2HYY1_CARDV</name>
<dbReference type="GO" id="GO:0006508">
    <property type="term" value="P:proteolysis"/>
    <property type="evidence" value="ECO:0007669"/>
    <property type="project" value="UniProtKB-KW"/>
</dbReference>
<organism evidence="9 10">
    <name type="scientific">Carnobacterium divergens DSM 20623</name>
    <dbReference type="NCBI Taxonomy" id="1449336"/>
    <lineage>
        <taxon>Bacteria</taxon>
        <taxon>Bacillati</taxon>
        <taxon>Bacillota</taxon>
        <taxon>Bacilli</taxon>
        <taxon>Lactobacillales</taxon>
        <taxon>Carnobacteriaceae</taxon>
        <taxon>Carnobacterium</taxon>
    </lineage>
</organism>
<keyword evidence="1 6" id="KW-0645">Protease</keyword>
<dbReference type="SUPFAM" id="SSF55486">
    <property type="entry name" value="Metalloproteases ('zincins'), catalytic domain"/>
    <property type="match status" value="1"/>
</dbReference>
<dbReference type="PANTHER" id="PTHR34217">
    <property type="entry name" value="METAL-DEPENDENT CARBOXYPEPTIDASE"/>
    <property type="match status" value="1"/>
</dbReference>
<evidence type="ECO:0000256" key="4">
    <source>
        <dbReference type="ARBA" id="ARBA00022833"/>
    </source>
</evidence>
<evidence type="ECO:0000259" key="8">
    <source>
        <dbReference type="Pfam" id="PF08439"/>
    </source>
</evidence>
<reference evidence="9 10" key="1">
    <citation type="journal article" date="2015" name="Genome Announc.">
        <title>Expanding the biotechnology potential of lactobacilli through comparative genomics of 213 strains and associated genera.</title>
        <authorList>
            <person name="Sun Z."/>
            <person name="Harris H.M."/>
            <person name="McCann A."/>
            <person name="Guo C."/>
            <person name="Argimon S."/>
            <person name="Zhang W."/>
            <person name="Yang X."/>
            <person name="Jeffery I.B."/>
            <person name="Cooney J.C."/>
            <person name="Kagawa T.F."/>
            <person name="Liu W."/>
            <person name="Song Y."/>
            <person name="Salvetti E."/>
            <person name="Wrobel A."/>
            <person name="Rasinkangas P."/>
            <person name="Parkhill J."/>
            <person name="Rea M.C."/>
            <person name="O'Sullivan O."/>
            <person name="Ritari J."/>
            <person name="Douillard F.P."/>
            <person name="Paul Ross R."/>
            <person name="Yang R."/>
            <person name="Briner A.E."/>
            <person name="Felis G.E."/>
            <person name="de Vos W.M."/>
            <person name="Barrangou R."/>
            <person name="Klaenhammer T.R."/>
            <person name="Caufield P.W."/>
            <person name="Cui Y."/>
            <person name="Zhang H."/>
            <person name="O'Toole P.W."/>
        </authorList>
    </citation>
    <scope>NUCLEOTIDE SEQUENCE [LARGE SCALE GENOMIC DNA]</scope>
    <source>
        <strain evidence="9 10">DSM 20623</strain>
    </source>
</reference>
<keyword evidence="2 6" id="KW-0479">Metal-binding</keyword>
<dbReference type="NCBIfam" id="TIGR02290">
    <property type="entry name" value="M3_fam_3"/>
    <property type="match status" value="1"/>
</dbReference>
<dbReference type="InterPro" id="IPR001567">
    <property type="entry name" value="Pept_M3A_M3B_dom"/>
</dbReference>
<keyword evidence="3 6" id="KW-0378">Hydrolase</keyword>
<dbReference type="GO" id="GO:0046872">
    <property type="term" value="F:metal ion binding"/>
    <property type="evidence" value="ECO:0007669"/>
    <property type="project" value="UniProtKB-UniRule"/>
</dbReference>
<dbReference type="Gene3D" id="1.10.1370.20">
    <property type="entry name" value="Oligoendopeptidase f, C-terminal domain"/>
    <property type="match status" value="1"/>
</dbReference>
<dbReference type="PATRIC" id="fig|1449336.4.peg.2374"/>
<dbReference type="Pfam" id="PF01432">
    <property type="entry name" value="Peptidase_M3"/>
    <property type="match status" value="1"/>
</dbReference>
<evidence type="ECO:0000256" key="3">
    <source>
        <dbReference type="ARBA" id="ARBA00022801"/>
    </source>
</evidence>